<feature type="compositionally biased region" description="Gly residues" evidence="3">
    <location>
        <begin position="666"/>
        <end position="679"/>
    </location>
</feature>
<dbReference type="PANTHER" id="PTHR32123">
    <property type="entry name" value="BICD FAMILY-LIKE CARGO ADAPTER"/>
    <property type="match status" value="1"/>
</dbReference>
<dbReference type="EMBL" id="JADGJD010001854">
    <property type="protein sequence ID" value="KAJ3037210.1"/>
    <property type="molecule type" value="Genomic_DNA"/>
</dbReference>
<dbReference type="PANTHER" id="PTHR32123:SF9">
    <property type="entry name" value="PROTEIN SPINDLY"/>
    <property type="match status" value="1"/>
</dbReference>
<dbReference type="Proteomes" id="UP001212841">
    <property type="component" value="Unassembled WGS sequence"/>
</dbReference>
<evidence type="ECO:0000313" key="5">
    <source>
        <dbReference type="Proteomes" id="UP001212841"/>
    </source>
</evidence>
<dbReference type="AlphaFoldDB" id="A0AAD5S2E2"/>
<feature type="compositionally biased region" description="Polar residues" evidence="3">
    <location>
        <begin position="547"/>
        <end position="561"/>
    </location>
</feature>
<reference evidence="4" key="1">
    <citation type="submission" date="2020-05" db="EMBL/GenBank/DDBJ databases">
        <title>Phylogenomic resolution of chytrid fungi.</title>
        <authorList>
            <person name="Stajich J.E."/>
            <person name="Amses K."/>
            <person name="Simmons R."/>
            <person name="Seto K."/>
            <person name="Myers J."/>
            <person name="Bonds A."/>
            <person name="Quandt C.A."/>
            <person name="Barry K."/>
            <person name="Liu P."/>
            <person name="Grigoriev I."/>
            <person name="Longcore J.E."/>
            <person name="James T.Y."/>
        </authorList>
    </citation>
    <scope>NUCLEOTIDE SEQUENCE</scope>
    <source>
        <strain evidence="4">JEL0318</strain>
    </source>
</reference>
<comment type="caution">
    <text evidence="4">The sequence shown here is derived from an EMBL/GenBank/DDBJ whole genome shotgun (WGS) entry which is preliminary data.</text>
</comment>
<name>A0AAD5S2E2_9FUNG</name>
<gene>
    <name evidence="4" type="ORF">HK097_003578</name>
</gene>
<feature type="coiled-coil region" evidence="2">
    <location>
        <begin position="137"/>
        <end position="293"/>
    </location>
</feature>
<evidence type="ECO:0000313" key="4">
    <source>
        <dbReference type="EMBL" id="KAJ3037210.1"/>
    </source>
</evidence>
<evidence type="ECO:0000256" key="1">
    <source>
        <dbReference type="ARBA" id="ARBA00023054"/>
    </source>
</evidence>
<evidence type="ECO:0000256" key="2">
    <source>
        <dbReference type="SAM" id="Coils"/>
    </source>
</evidence>
<feature type="region of interest" description="Disordered" evidence="3">
    <location>
        <begin position="547"/>
        <end position="606"/>
    </location>
</feature>
<feature type="region of interest" description="Disordered" evidence="3">
    <location>
        <begin position="630"/>
        <end position="699"/>
    </location>
</feature>
<evidence type="ECO:0000256" key="3">
    <source>
        <dbReference type="SAM" id="MobiDB-lite"/>
    </source>
</evidence>
<dbReference type="Gene3D" id="1.10.287.1490">
    <property type="match status" value="1"/>
</dbReference>
<keyword evidence="1 2" id="KW-0175">Coiled coil</keyword>
<sequence length="699" mass="77092">MISANNPQTPIKSPLHSYSFTPSRIASNVPLTPSAIDSVTLGKQLRDALWTIQERDREIEQKDADLKLAAELGFQLMANNESLKTEYERVLSDYQSAITASSSSSPSPTPSLISNPTDETLHKIQQKRADATTAARIADLECALLDLQSKNDTLKTDLRLSQESERSYASKIKRMEVETNGMKQDLENALAQVQELSEDRIRLQKDKSDLTKRLKESNQVNPKHQNQEETIDTLRNQLSDLEHLVITLHTDRTHLESALSDSESQNTHLQSSLDSLNQLLESQREDIESYQSSTTSLSHALESSRDLISKLESRLAILSPDGEADTGDKTLLSEIEDRRKELEERYKTLGEKHVGLVKAHGVSVVQRERMRNHIARLQQLGVGGGSKCSDERVKALEEALGFSEGENRDLVTKITLLERKMADVGRFCGTESEEGDRNEELESMRIRIAQLGNENLEVGREVRTLRMVGKFEIEKRRKVEGLLREREDEVGRLKAQMAQVRFEFEEFKLRVRAGEEGVGFVGGGENAGVVNGKSEVKKASVVVSVNESTQTDISNPTSTPTPLKISQSTQTHISTTTIDVDSDSDSDVGSEYHPSLSSSSRRPDDTFSSSFCIDDNRSVDLAELSTEVSSPVFKPPLTPMKSVRRVDGGGGSSTGRNSVRASLGRGSNGIGNGNGGGKAGPAQVFVGRGNVRSEECKQQ</sequence>
<feature type="compositionally biased region" description="Low complexity" evidence="3">
    <location>
        <begin position="565"/>
        <end position="579"/>
    </location>
</feature>
<organism evidence="4 5">
    <name type="scientific">Rhizophlyctis rosea</name>
    <dbReference type="NCBI Taxonomy" id="64517"/>
    <lineage>
        <taxon>Eukaryota</taxon>
        <taxon>Fungi</taxon>
        <taxon>Fungi incertae sedis</taxon>
        <taxon>Chytridiomycota</taxon>
        <taxon>Chytridiomycota incertae sedis</taxon>
        <taxon>Chytridiomycetes</taxon>
        <taxon>Rhizophlyctidales</taxon>
        <taxon>Rhizophlyctidaceae</taxon>
        <taxon>Rhizophlyctis</taxon>
    </lineage>
</organism>
<keyword evidence="5" id="KW-1185">Reference proteome</keyword>
<accession>A0AAD5S2E2</accession>
<proteinExistence type="predicted"/>
<dbReference type="InterPro" id="IPR051149">
    <property type="entry name" value="Spindly/BICDR_Dynein_Adapter"/>
</dbReference>
<protein>
    <submittedName>
        <fullName evidence="4">Uncharacterized protein</fullName>
    </submittedName>
</protein>